<dbReference type="EMBL" id="QEAO01000027">
    <property type="protein sequence ID" value="TPX32687.1"/>
    <property type="molecule type" value="Genomic_DNA"/>
</dbReference>
<organism evidence="2 3">
    <name type="scientific">Synchytrium microbalum</name>
    <dbReference type="NCBI Taxonomy" id="1806994"/>
    <lineage>
        <taxon>Eukaryota</taxon>
        <taxon>Fungi</taxon>
        <taxon>Fungi incertae sedis</taxon>
        <taxon>Chytridiomycota</taxon>
        <taxon>Chytridiomycota incertae sedis</taxon>
        <taxon>Chytridiomycetes</taxon>
        <taxon>Synchytriales</taxon>
        <taxon>Synchytriaceae</taxon>
        <taxon>Synchytrium</taxon>
    </lineage>
</organism>
<name>A0A507BUT1_9FUNG</name>
<evidence type="ECO:0000256" key="1">
    <source>
        <dbReference type="SAM" id="Phobius"/>
    </source>
</evidence>
<proteinExistence type="predicted"/>
<accession>A0A507BUT1</accession>
<feature type="transmembrane region" description="Helical" evidence="1">
    <location>
        <begin position="51"/>
        <end position="70"/>
    </location>
</feature>
<evidence type="ECO:0000313" key="3">
    <source>
        <dbReference type="Proteomes" id="UP000319731"/>
    </source>
</evidence>
<keyword evidence="1" id="KW-0812">Transmembrane</keyword>
<dbReference type="GeneID" id="42005450"/>
<dbReference type="Proteomes" id="UP000319731">
    <property type="component" value="Unassembled WGS sequence"/>
</dbReference>
<comment type="caution">
    <text evidence="2">The sequence shown here is derived from an EMBL/GenBank/DDBJ whole genome shotgun (WGS) entry which is preliminary data.</text>
</comment>
<keyword evidence="3" id="KW-1185">Reference proteome</keyword>
<gene>
    <name evidence="2" type="ORF">SmJEL517_g04225</name>
</gene>
<keyword evidence="1" id="KW-1133">Transmembrane helix</keyword>
<feature type="transmembrane region" description="Helical" evidence="1">
    <location>
        <begin position="105"/>
        <end position="124"/>
    </location>
</feature>
<dbReference type="InterPro" id="IPR019419">
    <property type="entry name" value="AIM19"/>
</dbReference>
<dbReference type="AlphaFoldDB" id="A0A507BUT1"/>
<dbReference type="OrthoDB" id="5554402at2759"/>
<reference evidence="2 3" key="1">
    <citation type="journal article" date="2019" name="Sci. Rep.">
        <title>Comparative genomics of chytrid fungi reveal insights into the obligate biotrophic and pathogenic lifestyle of Synchytrium endobioticum.</title>
        <authorList>
            <person name="van de Vossenberg B.T.L.H."/>
            <person name="Warris S."/>
            <person name="Nguyen H.D.T."/>
            <person name="van Gent-Pelzer M.P.E."/>
            <person name="Joly D.L."/>
            <person name="van de Geest H.C."/>
            <person name="Bonants P.J.M."/>
            <person name="Smith D.S."/>
            <person name="Levesque C.A."/>
            <person name="van der Lee T.A.J."/>
        </authorList>
    </citation>
    <scope>NUCLEOTIDE SEQUENCE [LARGE SCALE GENOMIC DNA]</scope>
    <source>
        <strain evidence="2 3">JEL517</strain>
    </source>
</reference>
<dbReference type="Pfam" id="PF10315">
    <property type="entry name" value="Aim19"/>
    <property type="match status" value="1"/>
</dbReference>
<protein>
    <submittedName>
        <fullName evidence="2">Uncharacterized protein</fullName>
    </submittedName>
</protein>
<sequence length="128" mass="13349">MQTTSSISNELQKRGLPALLPLGSSPYPALASSAICAISTLRVLRGASGYPNLLASAGFTFLFGGCGYVLTQDVNNGQSTAVAWGICYESLFLRQALTSRKPGPIAGAVFVGVSSLMYLSEVLTRVAD</sequence>
<keyword evidence="1" id="KW-0472">Membrane</keyword>
<evidence type="ECO:0000313" key="2">
    <source>
        <dbReference type="EMBL" id="TPX32687.1"/>
    </source>
</evidence>
<dbReference type="RefSeq" id="XP_031023844.1">
    <property type="nucleotide sequence ID" value="XM_031170153.1"/>
</dbReference>